<comment type="caution">
    <text evidence="1">The sequence shown here is derived from an EMBL/GenBank/DDBJ whole genome shotgun (WGS) entry which is preliminary data.</text>
</comment>
<name>A0A194AGH5_9BACT</name>
<proteinExistence type="predicted"/>
<dbReference type="InterPro" id="IPR003615">
    <property type="entry name" value="HNH_nuc"/>
</dbReference>
<dbReference type="EMBL" id="BDFE01000015">
    <property type="protein sequence ID" value="GAU08428.1"/>
    <property type="molecule type" value="Genomic_DNA"/>
</dbReference>
<dbReference type="CDD" id="cd00085">
    <property type="entry name" value="HNHc"/>
    <property type="match status" value="1"/>
</dbReference>
<organism evidence="1 2">
    <name type="scientific">Desulfoplanes formicivorans</name>
    <dbReference type="NCBI Taxonomy" id="1592317"/>
    <lineage>
        <taxon>Bacteria</taxon>
        <taxon>Pseudomonadati</taxon>
        <taxon>Thermodesulfobacteriota</taxon>
        <taxon>Desulfovibrionia</taxon>
        <taxon>Desulfovibrionales</taxon>
        <taxon>Desulfoplanaceae</taxon>
        <taxon>Desulfoplanes</taxon>
    </lineage>
</organism>
<evidence type="ECO:0008006" key="3">
    <source>
        <dbReference type="Google" id="ProtNLM"/>
    </source>
</evidence>
<reference evidence="2" key="1">
    <citation type="submission" date="2016-06" db="EMBL/GenBank/DDBJ databases">
        <title>Draft genome sequence of Desulfoplanes formicivorans strain Pf12B.</title>
        <authorList>
            <person name="Watanabe M."/>
            <person name="Kojima H."/>
            <person name="Fukui M."/>
        </authorList>
    </citation>
    <scope>NUCLEOTIDE SEQUENCE [LARGE SCALE GENOMIC DNA]</scope>
    <source>
        <strain evidence="2">Pf12B</strain>
    </source>
</reference>
<keyword evidence="2" id="KW-1185">Reference proteome</keyword>
<protein>
    <recommendedName>
        <fullName evidence="3">HNH endonuclease</fullName>
    </recommendedName>
</protein>
<dbReference type="RefSeq" id="WP_069857952.1">
    <property type="nucleotide sequence ID" value="NZ_BDFE01000015.1"/>
</dbReference>
<accession>A0A194AGH5</accession>
<dbReference type="Proteomes" id="UP000095200">
    <property type="component" value="Unassembled WGS sequence"/>
</dbReference>
<sequence>MPRLSPKLETLRALFARSGNQCAFPGCTHPLVNGDNLFIAQVCHIEAASSGGERFNPDSDDEYRRSYENLILLCYPHHIETDDVDRYPVEKLKEMKLNHEQLFEKSNFKIDEAVLYKLKDQMDEYWEKIERTNKLEHVFQDSGLAMEVNGKASFFEVMQSAHDAIAGIEHLLESFHKSDESLLEDLRAILEKCGLDATVIDAIPYYENPFFNRNWEYHNLGSANWLQRISIDLVHLEVKYLEEYLITNSDDLKAKKRLEELMPVLEEYASNAMHVD</sequence>
<dbReference type="AlphaFoldDB" id="A0A194AGH5"/>
<evidence type="ECO:0000313" key="1">
    <source>
        <dbReference type="EMBL" id="GAU08428.1"/>
    </source>
</evidence>
<evidence type="ECO:0000313" key="2">
    <source>
        <dbReference type="Proteomes" id="UP000095200"/>
    </source>
</evidence>
<gene>
    <name evidence="1" type="ORF">DPF_1137</name>
</gene>
<dbReference type="OrthoDB" id="9790459at2"/>